<dbReference type="AlphaFoldDB" id="A0A0D2AJP5"/>
<dbReference type="GO" id="GO:0008380">
    <property type="term" value="P:RNA splicing"/>
    <property type="evidence" value="ECO:0007669"/>
    <property type="project" value="UniProtKB-KW"/>
</dbReference>
<dbReference type="CDD" id="cd17945">
    <property type="entry name" value="DEADc_DDX23"/>
    <property type="match status" value="1"/>
</dbReference>
<feature type="compositionally biased region" description="Pro residues" evidence="15">
    <location>
        <begin position="8"/>
        <end position="52"/>
    </location>
</feature>
<dbReference type="Pfam" id="PF00271">
    <property type="entry name" value="Helicase_C"/>
    <property type="match status" value="1"/>
</dbReference>
<evidence type="ECO:0000313" key="20">
    <source>
        <dbReference type="Proteomes" id="UP000053259"/>
    </source>
</evidence>
<dbReference type="EMBL" id="KN847582">
    <property type="protein sequence ID" value="KIV99158.1"/>
    <property type="molecule type" value="Genomic_DNA"/>
</dbReference>
<dbReference type="FunCoup" id="A0A0D2AJP5">
    <property type="interactions" value="890"/>
</dbReference>
<keyword evidence="7 14" id="KW-0067">ATP-binding</keyword>
<feature type="domain" description="DEAD-box RNA helicase Q" evidence="18">
    <location>
        <begin position="358"/>
        <end position="386"/>
    </location>
</feature>
<dbReference type="InterPro" id="IPR001650">
    <property type="entry name" value="Helicase_C-like"/>
</dbReference>
<dbReference type="GO" id="GO:0005634">
    <property type="term" value="C:nucleus"/>
    <property type="evidence" value="ECO:0007669"/>
    <property type="project" value="UniProtKB-SubCell"/>
</dbReference>
<dbReference type="GO" id="GO:0006397">
    <property type="term" value="P:mRNA processing"/>
    <property type="evidence" value="ECO:0007669"/>
    <property type="project" value="UniProtKB-KW"/>
</dbReference>
<comment type="subunit">
    <text evidence="11">Component of the U5 snRNP complex.</text>
</comment>
<dbReference type="OrthoDB" id="196131at2759"/>
<dbReference type="PROSITE" id="PS51194">
    <property type="entry name" value="HELICASE_CTER"/>
    <property type="match status" value="1"/>
</dbReference>
<feature type="region of interest" description="Disordered" evidence="15">
    <location>
        <begin position="1"/>
        <end position="210"/>
    </location>
</feature>
<dbReference type="Gene3D" id="3.40.50.300">
    <property type="entry name" value="P-loop containing nucleotide triphosphate hydrolases"/>
    <property type="match status" value="2"/>
</dbReference>
<dbReference type="InterPro" id="IPR011545">
    <property type="entry name" value="DEAD/DEAH_box_helicase_dom"/>
</dbReference>
<proteinExistence type="inferred from homology"/>
<evidence type="ECO:0000256" key="1">
    <source>
        <dbReference type="ARBA" id="ARBA00004123"/>
    </source>
</evidence>
<dbReference type="SUPFAM" id="SSF52540">
    <property type="entry name" value="P-loop containing nucleoside triphosphate hydrolases"/>
    <property type="match status" value="1"/>
</dbReference>
<dbReference type="GeneID" id="27317086"/>
<evidence type="ECO:0000256" key="12">
    <source>
        <dbReference type="ARBA" id="ARBA00047984"/>
    </source>
</evidence>
<sequence length="783" mass="86989">MNGYSNGVPPPPPSDPIPPPPPSDPIPPPPDPIPPPPPVDDIPPPPPPPPARAPKDDDEDSLAPNLAAPKNKVVKNAVPKKTPLSIEDILRKKREADEAASKPKFLSKKERERIALEKREKEVEALRKAKEAASMNVAKNGSVNGNDSSLSASSVPTGPKSMSASTFLRPRGVLKDSEEEPSRHSRDSSARKPGGSEKTADKRKNPEDIEATLMRERYMGADNSQSTFSAKKKRKRTTEKKFNFEWNAEEDTSIDYNPIYSERVEAGFFGRGHLGGMDAEEKAREYARILREHDGSGGERARQYLELERQRRENNRRAGLDRHWSEKRLEEMRERDWRIFKEDFSISTKGGSIPNPMRSWSESGLPPRLLQLVEQVGYHEPTPVQRACIPIALQNRDLIGIAVTGSGKTASFLLPLLVYIERMEPLGEHNRQDGPYAIILAPTRELAQQIEIEAKKFATPLGFKCVSIVGGHSIEEQAYQLRDGAEIIIATPGRLVDCIERRVLVLVQCCYVIMDEADRMIDLGFEEPVNKILEALPVTNQKPDDEMAEDNRAMSMSVGGRLRYRQTMMYTATMPSAVERIARKYLARPAIVTIGNVGEAVDTVEQRVEFVAGEDKRKARLREILTSGEFQAPIIVFVNIKRNCDAIAREITKMGFTAVTLHGSKTQEQREAALASLRNGQTEVLVATDLAGRGIDVPDVSLVVNFNMATTIEQYTHRIGRTGRAGKSGVAITFLGNEDADTMFDLKQMLQKSSLSKVPDELRRHEAAQSKRIKGNKGGANIE</sequence>
<evidence type="ECO:0000256" key="7">
    <source>
        <dbReference type="ARBA" id="ARBA00022840"/>
    </source>
</evidence>
<dbReference type="CDD" id="cd18787">
    <property type="entry name" value="SF2_C_DEAD"/>
    <property type="match status" value="1"/>
</dbReference>
<dbReference type="GO" id="GO:0003724">
    <property type="term" value="F:RNA helicase activity"/>
    <property type="evidence" value="ECO:0007669"/>
    <property type="project" value="UniProtKB-EC"/>
</dbReference>
<keyword evidence="9" id="KW-0539">Nucleus</keyword>
<keyword evidence="20" id="KW-1185">Reference proteome</keyword>
<dbReference type="PROSITE" id="PS51192">
    <property type="entry name" value="HELICASE_ATP_BIND_1"/>
    <property type="match status" value="1"/>
</dbReference>
<evidence type="ECO:0000256" key="13">
    <source>
        <dbReference type="PROSITE-ProRule" id="PRU00552"/>
    </source>
</evidence>
<keyword evidence="8" id="KW-0508">mRNA splicing</keyword>
<dbReference type="InterPro" id="IPR057479">
    <property type="entry name" value="PRP28/DDX23-like_helical"/>
</dbReference>
<dbReference type="FunFam" id="3.40.50.300:FF:000322">
    <property type="entry name" value="probable ATP-dependent RNA helicase DDX23"/>
    <property type="match status" value="1"/>
</dbReference>
<dbReference type="EC" id="3.6.4.13" evidence="2"/>
<dbReference type="InterPro" id="IPR000629">
    <property type="entry name" value="RNA-helicase_DEAD-box_CS"/>
</dbReference>
<dbReference type="SMART" id="SM00490">
    <property type="entry name" value="HELICc"/>
    <property type="match status" value="1"/>
</dbReference>
<dbReference type="VEuPathDB" id="FungiDB:PV09_09113"/>
<keyword evidence="5 14" id="KW-0378">Hydrolase</keyword>
<evidence type="ECO:0000259" key="18">
    <source>
        <dbReference type="PROSITE" id="PS51195"/>
    </source>
</evidence>
<evidence type="ECO:0000256" key="15">
    <source>
        <dbReference type="SAM" id="MobiDB-lite"/>
    </source>
</evidence>
<keyword evidence="6 14" id="KW-0347">Helicase</keyword>
<dbReference type="GO" id="GO:0003676">
    <property type="term" value="F:nucleic acid binding"/>
    <property type="evidence" value="ECO:0007669"/>
    <property type="project" value="InterPro"/>
</dbReference>
<evidence type="ECO:0000256" key="9">
    <source>
        <dbReference type="ARBA" id="ARBA00023242"/>
    </source>
</evidence>
<dbReference type="InterPro" id="IPR014014">
    <property type="entry name" value="RNA_helicase_DEAD_Q_motif"/>
</dbReference>
<feature type="short sequence motif" description="Q motif" evidence="13">
    <location>
        <begin position="358"/>
        <end position="386"/>
    </location>
</feature>
<name>A0A0D2AJP5_9PEZI</name>
<evidence type="ECO:0000256" key="6">
    <source>
        <dbReference type="ARBA" id="ARBA00022806"/>
    </source>
</evidence>
<dbReference type="Pfam" id="PF00270">
    <property type="entry name" value="DEAD"/>
    <property type="match status" value="1"/>
</dbReference>
<evidence type="ECO:0000313" key="19">
    <source>
        <dbReference type="EMBL" id="KIV99158.1"/>
    </source>
</evidence>
<feature type="domain" description="Helicase ATP-binding" evidence="16">
    <location>
        <begin position="389"/>
        <end position="592"/>
    </location>
</feature>
<evidence type="ECO:0000256" key="2">
    <source>
        <dbReference type="ARBA" id="ARBA00012552"/>
    </source>
</evidence>
<dbReference type="GO" id="GO:0005524">
    <property type="term" value="F:ATP binding"/>
    <property type="evidence" value="ECO:0007669"/>
    <property type="project" value="UniProtKB-KW"/>
</dbReference>
<dbReference type="Proteomes" id="UP000053259">
    <property type="component" value="Unassembled WGS sequence"/>
</dbReference>
<feature type="compositionally biased region" description="Basic and acidic residues" evidence="15">
    <location>
        <begin position="88"/>
        <end position="131"/>
    </location>
</feature>
<evidence type="ECO:0000256" key="10">
    <source>
        <dbReference type="ARBA" id="ARBA00037954"/>
    </source>
</evidence>
<evidence type="ECO:0000256" key="11">
    <source>
        <dbReference type="ARBA" id="ARBA00038719"/>
    </source>
</evidence>
<evidence type="ECO:0000259" key="16">
    <source>
        <dbReference type="PROSITE" id="PS51192"/>
    </source>
</evidence>
<protein>
    <recommendedName>
        <fullName evidence="2">RNA helicase</fullName>
        <ecNumber evidence="2">3.6.4.13</ecNumber>
    </recommendedName>
</protein>
<dbReference type="PROSITE" id="PS51195">
    <property type="entry name" value="Q_MOTIF"/>
    <property type="match status" value="1"/>
</dbReference>
<dbReference type="PANTHER" id="PTHR47958">
    <property type="entry name" value="ATP-DEPENDENT RNA HELICASE DBP3"/>
    <property type="match status" value="1"/>
</dbReference>
<evidence type="ECO:0000259" key="17">
    <source>
        <dbReference type="PROSITE" id="PS51194"/>
    </source>
</evidence>
<dbReference type="Pfam" id="PF25430">
    <property type="entry name" value="DDX23"/>
    <property type="match status" value="1"/>
</dbReference>
<dbReference type="HOGENOM" id="CLU_003041_11_3_1"/>
<comment type="catalytic activity">
    <reaction evidence="12">
        <text>ATP + H2O = ADP + phosphate + H(+)</text>
        <dbReference type="Rhea" id="RHEA:13065"/>
        <dbReference type="ChEBI" id="CHEBI:15377"/>
        <dbReference type="ChEBI" id="CHEBI:15378"/>
        <dbReference type="ChEBI" id="CHEBI:30616"/>
        <dbReference type="ChEBI" id="CHEBI:43474"/>
        <dbReference type="ChEBI" id="CHEBI:456216"/>
        <dbReference type="EC" id="3.6.4.13"/>
    </reaction>
</comment>
<dbReference type="GO" id="GO:0016787">
    <property type="term" value="F:hydrolase activity"/>
    <property type="evidence" value="ECO:0007669"/>
    <property type="project" value="UniProtKB-KW"/>
</dbReference>
<dbReference type="InterPro" id="IPR014001">
    <property type="entry name" value="Helicase_ATP-bd"/>
</dbReference>
<feature type="compositionally biased region" description="Polar residues" evidence="15">
    <location>
        <begin position="137"/>
        <end position="166"/>
    </location>
</feature>
<organism evidence="19 20">
    <name type="scientific">Verruconis gallopava</name>
    <dbReference type="NCBI Taxonomy" id="253628"/>
    <lineage>
        <taxon>Eukaryota</taxon>
        <taxon>Fungi</taxon>
        <taxon>Dikarya</taxon>
        <taxon>Ascomycota</taxon>
        <taxon>Pezizomycotina</taxon>
        <taxon>Dothideomycetes</taxon>
        <taxon>Pleosporomycetidae</taxon>
        <taxon>Venturiales</taxon>
        <taxon>Sympoventuriaceae</taxon>
        <taxon>Verruconis</taxon>
    </lineage>
</organism>
<evidence type="ECO:0000256" key="14">
    <source>
        <dbReference type="RuleBase" id="RU000492"/>
    </source>
</evidence>
<reference evidence="19 20" key="1">
    <citation type="submission" date="2015-01" db="EMBL/GenBank/DDBJ databases">
        <title>The Genome Sequence of Ochroconis gallopava CBS43764.</title>
        <authorList>
            <consortium name="The Broad Institute Genomics Platform"/>
            <person name="Cuomo C."/>
            <person name="de Hoog S."/>
            <person name="Gorbushina A."/>
            <person name="Stielow B."/>
            <person name="Teixiera M."/>
            <person name="Abouelleil A."/>
            <person name="Chapman S.B."/>
            <person name="Priest M."/>
            <person name="Young S.K."/>
            <person name="Wortman J."/>
            <person name="Nusbaum C."/>
            <person name="Birren B."/>
        </authorList>
    </citation>
    <scope>NUCLEOTIDE SEQUENCE [LARGE SCALE GENOMIC DNA]</scope>
    <source>
        <strain evidence="19 20">CBS 43764</strain>
    </source>
</reference>
<feature type="region of interest" description="Disordered" evidence="15">
    <location>
        <begin position="755"/>
        <end position="783"/>
    </location>
</feature>
<comment type="subcellular location">
    <subcellularLocation>
        <location evidence="1">Nucleus</location>
    </subcellularLocation>
</comment>
<keyword evidence="3" id="KW-0507">mRNA processing</keyword>
<gene>
    <name evidence="19" type="ORF">PV09_09113</name>
</gene>
<dbReference type="PROSITE" id="PS00039">
    <property type="entry name" value="DEAD_ATP_HELICASE"/>
    <property type="match status" value="1"/>
</dbReference>
<evidence type="ECO:0000256" key="3">
    <source>
        <dbReference type="ARBA" id="ARBA00022664"/>
    </source>
</evidence>
<accession>A0A0D2AJP5</accession>
<feature type="compositionally biased region" description="Basic and acidic residues" evidence="15">
    <location>
        <begin position="758"/>
        <end position="769"/>
    </location>
</feature>
<dbReference type="RefSeq" id="XP_016209028.1">
    <property type="nucleotide sequence ID" value="XM_016363108.1"/>
</dbReference>
<dbReference type="STRING" id="253628.A0A0D2AJP5"/>
<keyword evidence="4 14" id="KW-0547">Nucleotide-binding</keyword>
<dbReference type="InterPro" id="IPR027417">
    <property type="entry name" value="P-loop_NTPase"/>
</dbReference>
<dbReference type="InParanoid" id="A0A0D2AJP5"/>
<dbReference type="SMART" id="SM00487">
    <property type="entry name" value="DEXDc"/>
    <property type="match status" value="1"/>
</dbReference>
<feature type="compositionally biased region" description="Basic and acidic residues" evidence="15">
    <location>
        <begin position="173"/>
        <end position="210"/>
    </location>
</feature>
<feature type="domain" description="Helicase C-terminal" evidence="17">
    <location>
        <begin position="603"/>
        <end position="766"/>
    </location>
</feature>
<evidence type="ECO:0000256" key="8">
    <source>
        <dbReference type="ARBA" id="ARBA00023187"/>
    </source>
</evidence>
<feature type="compositionally biased region" description="Low complexity" evidence="15">
    <location>
        <begin position="67"/>
        <end position="81"/>
    </location>
</feature>
<evidence type="ECO:0000256" key="4">
    <source>
        <dbReference type="ARBA" id="ARBA00022741"/>
    </source>
</evidence>
<comment type="similarity">
    <text evidence="10">Belongs to the DEAD box helicase family. DDX23/PRP28 subfamily.</text>
</comment>
<evidence type="ECO:0000256" key="5">
    <source>
        <dbReference type="ARBA" id="ARBA00022801"/>
    </source>
</evidence>